<accession>A0ABP7WGA7</accession>
<dbReference type="CDD" id="cd04301">
    <property type="entry name" value="NAT_SF"/>
    <property type="match status" value="1"/>
</dbReference>
<reference evidence="3" key="1">
    <citation type="journal article" date="2019" name="Int. J. Syst. Evol. Microbiol.">
        <title>The Global Catalogue of Microorganisms (GCM) 10K type strain sequencing project: providing services to taxonomists for standard genome sequencing and annotation.</title>
        <authorList>
            <consortium name="The Broad Institute Genomics Platform"/>
            <consortium name="The Broad Institute Genome Sequencing Center for Infectious Disease"/>
            <person name="Wu L."/>
            <person name="Ma J."/>
        </authorList>
    </citation>
    <scope>NUCLEOTIDE SEQUENCE [LARGE SCALE GENOMIC DNA]</scope>
    <source>
        <strain evidence="3">JCM 17085</strain>
    </source>
</reference>
<dbReference type="RefSeq" id="WP_345101078.1">
    <property type="nucleotide sequence ID" value="NZ_BAABCV010000002.1"/>
</dbReference>
<evidence type="ECO:0000313" key="3">
    <source>
        <dbReference type="Proteomes" id="UP001500841"/>
    </source>
</evidence>
<dbReference type="PROSITE" id="PS51186">
    <property type="entry name" value="GNAT"/>
    <property type="match status" value="1"/>
</dbReference>
<dbReference type="InterPro" id="IPR000182">
    <property type="entry name" value="GNAT_dom"/>
</dbReference>
<evidence type="ECO:0000259" key="1">
    <source>
        <dbReference type="PROSITE" id="PS51186"/>
    </source>
</evidence>
<gene>
    <name evidence="2" type="ORF">GCM10022392_07180</name>
</gene>
<comment type="caution">
    <text evidence="2">The sequence shown here is derived from an EMBL/GenBank/DDBJ whole genome shotgun (WGS) entry which is preliminary data.</text>
</comment>
<dbReference type="SUPFAM" id="SSF55729">
    <property type="entry name" value="Acyl-CoA N-acyltransferases (Nat)"/>
    <property type="match status" value="1"/>
</dbReference>
<organism evidence="2 3">
    <name type="scientific">Mucilaginibacter panaciglaebae</name>
    <dbReference type="NCBI Taxonomy" id="502331"/>
    <lineage>
        <taxon>Bacteria</taxon>
        <taxon>Pseudomonadati</taxon>
        <taxon>Bacteroidota</taxon>
        <taxon>Sphingobacteriia</taxon>
        <taxon>Sphingobacteriales</taxon>
        <taxon>Sphingobacteriaceae</taxon>
        <taxon>Mucilaginibacter</taxon>
    </lineage>
</organism>
<dbReference type="Gene3D" id="3.40.630.30">
    <property type="match status" value="1"/>
</dbReference>
<proteinExistence type="predicted"/>
<name>A0ABP7WGA7_9SPHI</name>
<sequence length="240" mass="27859">MKLKIIKTSLAQVQPFRDLFLAESRFQFVYNKCHGAGWADTYLFTIDETPIGYGSVWGKNNRADRDAIFEYYLLKPFRKFTDKVFPEFQQVSGAPFIECQSNDTQLAGILFEYTKNIYAEAILFEADFETNFEIQGTIFRRDESKEGEDRYVIEHNGEVVADGGYVWNYNFPYIDMYYEVKENKRQQGFGSLITQELKKEAYRLNRVPAARCNINNKASKATLLKAGMRICGHILIGEFK</sequence>
<dbReference type="EMBL" id="BAABCV010000002">
    <property type="protein sequence ID" value="GAA4088501.1"/>
    <property type="molecule type" value="Genomic_DNA"/>
</dbReference>
<dbReference type="Pfam" id="PF00583">
    <property type="entry name" value="Acetyltransf_1"/>
    <property type="match status" value="1"/>
</dbReference>
<evidence type="ECO:0000313" key="2">
    <source>
        <dbReference type="EMBL" id="GAA4088501.1"/>
    </source>
</evidence>
<feature type="domain" description="N-acetyltransferase" evidence="1">
    <location>
        <begin position="111"/>
        <end position="240"/>
    </location>
</feature>
<keyword evidence="3" id="KW-1185">Reference proteome</keyword>
<dbReference type="InterPro" id="IPR016181">
    <property type="entry name" value="Acyl_CoA_acyltransferase"/>
</dbReference>
<dbReference type="Proteomes" id="UP001500841">
    <property type="component" value="Unassembled WGS sequence"/>
</dbReference>
<protein>
    <recommendedName>
        <fullName evidence="1">N-acetyltransferase domain-containing protein</fullName>
    </recommendedName>
</protein>